<dbReference type="NCBIfam" id="TIGR04562">
    <property type="entry name" value="TIGR04552 family protein"/>
    <property type="match status" value="1"/>
</dbReference>
<accession>A0A2S5KWT9</accession>
<protein>
    <recommendedName>
        <fullName evidence="3">TIGR04552 family protein</fullName>
    </recommendedName>
</protein>
<organism evidence="1 2">
    <name type="scientific">Proteobacteria bacterium 228</name>
    <dbReference type="NCBI Taxonomy" id="2083153"/>
    <lineage>
        <taxon>Bacteria</taxon>
        <taxon>Pseudomonadati</taxon>
        <taxon>Pseudomonadota</taxon>
    </lineage>
</organism>
<dbReference type="NCBIfam" id="TIGR04552">
    <property type="entry name" value="TIGR04552 family protein"/>
    <property type="match status" value="1"/>
</dbReference>
<gene>
    <name evidence="1" type="ORF">C4K68_01040</name>
</gene>
<reference evidence="1 2" key="1">
    <citation type="submission" date="2018-02" db="EMBL/GenBank/DDBJ databases">
        <title>novel marine gammaproteobacteria from coastal saline agro ecosystem.</title>
        <authorList>
            <person name="Krishnan R."/>
            <person name="Ramesh Kumar N."/>
        </authorList>
    </citation>
    <scope>NUCLEOTIDE SEQUENCE [LARGE SCALE GENOMIC DNA]</scope>
    <source>
        <strain evidence="1 2">228</strain>
    </source>
</reference>
<dbReference type="OrthoDB" id="5289216at2"/>
<comment type="caution">
    <text evidence="1">The sequence shown here is derived from an EMBL/GenBank/DDBJ whole genome shotgun (WGS) entry which is preliminary data.</text>
</comment>
<evidence type="ECO:0008006" key="3">
    <source>
        <dbReference type="Google" id="ProtNLM"/>
    </source>
</evidence>
<evidence type="ECO:0000313" key="2">
    <source>
        <dbReference type="Proteomes" id="UP000238196"/>
    </source>
</evidence>
<name>A0A2S5KWT9_9PROT</name>
<dbReference type="AlphaFoldDB" id="A0A2S5KWT9"/>
<sequence length="380" mass="44058">MGWWKVGVSILPPANSSQWTVQMAKRDSGPEWVPRLSSAAELEIPWEMLEPLIGGRSVVDLRQLQLADTDAAVRFLSAYGFNSDMQEDRQWMLLIHERAINYLDEWVLPWHHLERVPEPYRSMPIETLLVEASRPGDHPWPNWPCVLLKVMHCATHALFSEDQEAHRFALDSIRSRYLPFLFEQQGQQWIGDERCKIPLVEFRIKEEKSFERIMTKLLHKPGNLASEVFDRLGVRLVTHDIFSAVLLIQFLRSRAIIMLANQLPERTRNSLAELDEIHRLYGISSSYIVESANETMGLEGSRGNPFSDRTFRMFKFVERLILRMPSGRRCIYPYEIQVLDANSLEATSQGAATHDAYEARQMCRVRQRLFGHFPTVDVSH</sequence>
<proteinExistence type="predicted"/>
<dbReference type="EMBL" id="PRLP01000003">
    <property type="protein sequence ID" value="PPC79321.1"/>
    <property type="molecule type" value="Genomic_DNA"/>
</dbReference>
<evidence type="ECO:0000313" key="1">
    <source>
        <dbReference type="EMBL" id="PPC79321.1"/>
    </source>
</evidence>
<dbReference type="InterPro" id="IPR030824">
    <property type="entry name" value="CHP04562"/>
</dbReference>
<dbReference type="Proteomes" id="UP000238196">
    <property type="component" value="Unassembled WGS sequence"/>
</dbReference>